<dbReference type="Proteomes" id="UP001139559">
    <property type="component" value="Unassembled WGS sequence"/>
</dbReference>
<proteinExistence type="predicted"/>
<dbReference type="AlphaFoldDB" id="A0A9X1XK35"/>
<accession>A0A9X1XK35</accession>
<name>A0A9X1XK35_9VIBR</name>
<sequence length="255" mass="29705">MRNTKVIGLFLIVMCHFSTAWASGPLIIKYLPADEKEEKEALSVIKQSELNELVVELSNSYFPFNETATIQYGGDEGPMYDPEIRTIHIPYTFYLQTLDYFTKNDYQKKFDKDPQYGALDTLLHTILHEVGHAFVHDQAIPILGKEEDAVDNFATLIMINYLENGADSAISAADMFAFESEDRPDYYDFGEYIDEHSFDLQRYFSTLCLVYGNDPETHKNLLDEVENDYLSDRKEFCEYEYQNLSNNWSRYLKEE</sequence>
<keyword evidence="2" id="KW-1185">Reference proteome</keyword>
<gene>
    <name evidence="1" type="ORF">KP803_14090</name>
</gene>
<comment type="caution">
    <text evidence="1">The sequence shown here is derived from an EMBL/GenBank/DDBJ whole genome shotgun (WGS) entry which is preliminary data.</text>
</comment>
<dbReference type="RefSeq" id="WP_248009481.1">
    <property type="nucleotide sequence ID" value="NZ_JAJHVV010000008.1"/>
</dbReference>
<evidence type="ECO:0000313" key="2">
    <source>
        <dbReference type="Proteomes" id="UP001139559"/>
    </source>
</evidence>
<protein>
    <submittedName>
        <fullName evidence="1">DUF4344 domain-containing metallopeptidase</fullName>
    </submittedName>
</protein>
<evidence type="ECO:0000313" key="1">
    <source>
        <dbReference type="EMBL" id="MCK6264407.1"/>
    </source>
</evidence>
<reference evidence="1" key="1">
    <citation type="submission" date="2021-11" db="EMBL/GenBank/DDBJ databases">
        <title>Vibrio ZSDE26 sp. nov. and Vibrio ZSDZ34 sp. nov., isolated from coastal seawater in Qingdao.</title>
        <authorList>
            <person name="Zhang P."/>
        </authorList>
    </citation>
    <scope>NUCLEOTIDE SEQUENCE</scope>
    <source>
        <strain evidence="1">ZSDE26</strain>
    </source>
</reference>
<dbReference type="InterPro" id="IPR025644">
    <property type="entry name" value="DUF4344"/>
</dbReference>
<dbReference type="EMBL" id="JAJHVV010000008">
    <property type="protein sequence ID" value="MCK6264407.1"/>
    <property type="molecule type" value="Genomic_DNA"/>
</dbReference>
<dbReference type="Pfam" id="PF14247">
    <property type="entry name" value="DUF4344"/>
    <property type="match status" value="1"/>
</dbReference>
<organism evidence="1 2">
    <name type="scientific">Vibrio amylolyticus</name>
    <dbReference type="NCBI Taxonomy" id="2847292"/>
    <lineage>
        <taxon>Bacteria</taxon>
        <taxon>Pseudomonadati</taxon>
        <taxon>Pseudomonadota</taxon>
        <taxon>Gammaproteobacteria</taxon>
        <taxon>Vibrionales</taxon>
        <taxon>Vibrionaceae</taxon>
        <taxon>Vibrio</taxon>
    </lineage>
</organism>